<evidence type="ECO:0000256" key="1">
    <source>
        <dbReference type="SAM" id="Phobius"/>
    </source>
</evidence>
<sequence length="84" mass="9221">MFKDRAAIWVLEYIVGGMLVLVPLIGLGLLRANWTDAHAWAVGLFVVCLGVILISCASSMRQRLFLAKRIDRLAEQMADSSTAS</sequence>
<protein>
    <submittedName>
        <fullName evidence="2">Uncharacterized protein</fullName>
    </submittedName>
</protein>
<keyword evidence="1" id="KW-1133">Transmembrane helix</keyword>
<keyword evidence="1" id="KW-0472">Membrane</keyword>
<accession>X1IIS1</accession>
<dbReference type="EMBL" id="BARU01038226">
    <property type="protein sequence ID" value="GAH82331.1"/>
    <property type="molecule type" value="Genomic_DNA"/>
</dbReference>
<comment type="caution">
    <text evidence="2">The sequence shown here is derived from an EMBL/GenBank/DDBJ whole genome shotgun (WGS) entry which is preliminary data.</text>
</comment>
<feature type="transmembrane region" description="Helical" evidence="1">
    <location>
        <begin position="7"/>
        <end position="27"/>
    </location>
</feature>
<evidence type="ECO:0000313" key="2">
    <source>
        <dbReference type="EMBL" id="GAH82331.1"/>
    </source>
</evidence>
<dbReference type="AlphaFoldDB" id="X1IIS1"/>
<organism evidence="2">
    <name type="scientific">marine sediment metagenome</name>
    <dbReference type="NCBI Taxonomy" id="412755"/>
    <lineage>
        <taxon>unclassified sequences</taxon>
        <taxon>metagenomes</taxon>
        <taxon>ecological metagenomes</taxon>
    </lineage>
</organism>
<proteinExistence type="predicted"/>
<reference evidence="2" key="1">
    <citation type="journal article" date="2014" name="Front. Microbiol.">
        <title>High frequency of phylogenetically diverse reductive dehalogenase-homologous genes in deep subseafloor sedimentary metagenomes.</title>
        <authorList>
            <person name="Kawai M."/>
            <person name="Futagami T."/>
            <person name="Toyoda A."/>
            <person name="Takaki Y."/>
            <person name="Nishi S."/>
            <person name="Hori S."/>
            <person name="Arai W."/>
            <person name="Tsubouchi T."/>
            <person name="Morono Y."/>
            <person name="Uchiyama I."/>
            <person name="Ito T."/>
            <person name="Fujiyama A."/>
            <person name="Inagaki F."/>
            <person name="Takami H."/>
        </authorList>
    </citation>
    <scope>NUCLEOTIDE SEQUENCE</scope>
    <source>
        <strain evidence="2">Expedition CK06-06</strain>
    </source>
</reference>
<name>X1IIS1_9ZZZZ</name>
<feature type="transmembrane region" description="Helical" evidence="1">
    <location>
        <begin position="39"/>
        <end position="60"/>
    </location>
</feature>
<keyword evidence="1" id="KW-0812">Transmembrane</keyword>
<gene>
    <name evidence="2" type="ORF">S03H2_59449</name>
</gene>